<keyword evidence="7" id="KW-1185">Reference proteome</keyword>
<dbReference type="OrthoDB" id="2635at2759"/>
<dbReference type="SUPFAM" id="SSF50978">
    <property type="entry name" value="WD40 repeat-like"/>
    <property type="match status" value="1"/>
</dbReference>
<dbReference type="GO" id="GO:0005634">
    <property type="term" value="C:nucleus"/>
    <property type="evidence" value="ECO:0007669"/>
    <property type="project" value="TreeGrafter"/>
</dbReference>
<dbReference type="PROSITE" id="PS50082">
    <property type="entry name" value="WD_REPEATS_2"/>
    <property type="match status" value="2"/>
</dbReference>
<dbReference type="AlphaFoldDB" id="A0A7R9BKL7"/>
<proteinExistence type="inferred from homology"/>
<dbReference type="InterPro" id="IPR008979">
    <property type="entry name" value="Galactose-bd-like_sf"/>
</dbReference>
<dbReference type="Proteomes" id="UP000678499">
    <property type="component" value="Unassembled WGS sequence"/>
</dbReference>
<gene>
    <name evidence="6" type="ORF">NMOB1V02_LOCUS4561</name>
</gene>
<evidence type="ECO:0000256" key="1">
    <source>
        <dbReference type="ARBA" id="ARBA00004906"/>
    </source>
</evidence>
<dbReference type="Pfam" id="PF06201">
    <property type="entry name" value="PITH"/>
    <property type="match status" value="1"/>
</dbReference>
<dbReference type="InterPro" id="IPR051865">
    <property type="entry name" value="WD-repeat_CDT2_adapter"/>
</dbReference>
<evidence type="ECO:0000256" key="2">
    <source>
        <dbReference type="ARBA" id="ARBA00022786"/>
    </source>
</evidence>
<dbReference type="PANTHER" id="PTHR22852">
    <property type="entry name" value="LETHAL 2 DENTICLELESS PROTEIN RETINOIC ACID-REGULATED NUCLEAR MATRIX-ASSOCIATED PROTEIN"/>
    <property type="match status" value="1"/>
</dbReference>
<organism evidence="6">
    <name type="scientific">Notodromas monacha</name>
    <dbReference type="NCBI Taxonomy" id="399045"/>
    <lineage>
        <taxon>Eukaryota</taxon>
        <taxon>Metazoa</taxon>
        <taxon>Ecdysozoa</taxon>
        <taxon>Arthropoda</taxon>
        <taxon>Crustacea</taxon>
        <taxon>Oligostraca</taxon>
        <taxon>Ostracoda</taxon>
        <taxon>Podocopa</taxon>
        <taxon>Podocopida</taxon>
        <taxon>Cypridocopina</taxon>
        <taxon>Cypridoidea</taxon>
        <taxon>Cyprididae</taxon>
        <taxon>Notodromas</taxon>
    </lineage>
</organism>
<comment type="pathway">
    <text evidence="1">Protein modification; protein ubiquitination.</text>
</comment>
<sequence>MENFLTKFSVRSSDSKWNIGICDEAEFTCVSCVYVGKFCPIQGINPLVALGHDSGVVTVCNTSSSLHEEPKWRFKQSECGSHSIFDLDWSTCKPMIVIGTANKTCRILRIRPSEVVVGEVFQKHERTVKCVKWLPDSDTVFASGGRDSTVIVWDLRVKSKTSSVIRLPRISPLGSKRTKITASDTNERHTSVQGIQFVDSNHMITANDGDGCIRVWDLRRAYSESWTRPSVPLHVLPLPGAADGRHSAVSLALDKFRSTLYASCTDKSVYAYDVINFNRNPLRKFSGHEGKFDHPLCISCDGSYMVAQSGADEIVFWDLKSSSCLPTAKLELDGVGVTCLDCHAVDPGDIFIGSMTHHFVARLCDPVHSPKEEVITKFQAVEINPNPGNLDRRKRAWKDMTMQKVYGLGRRFEIYNHCPRPISNLSSTSKVIPYLPKVDISEDKENIMFVESDVDEELLFNIPFTGSVKMKGIILMGPDEESHPSKIRLFKNRPKMTFDAASGAPDQEISLSKDPKGVIEYPLKPTKFSDVTYLSIHIPGNYGTDKTRVDYIGLAGEWRPAHRHGVTICNYELAPSVADHPEVDDWNKVGGNHVM</sequence>
<dbReference type="SUPFAM" id="SSF49785">
    <property type="entry name" value="Galactose-binding domain-like"/>
    <property type="match status" value="1"/>
</dbReference>
<dbReference type="Gene3D" id="2.130.10.10">
    <property type="entry name" value="YVTN repeat-like/Quinoprotein amine dehydrogenase"/>
    <property type="match status" value="2"/>
</dbReference>
<keyword evidence="2" id="KW-0833">Ubl conjugation pathway</keyword>
<dbReference type="EMBL" id="OA882757">
    <property type="protein sequence ID" value="CAD7276811.1"/>
    <property type="molecule type" value="Genomic_DNA"/>
</dbReference>
<accession>A0A7R9BKL7</accession>
<dbReference type="PROSITE" id="PS51532">
    <property type="entry name" value="PITH"/>
    <property type="match status" value="1"/>
</dbReference>
<reference evidence="6" key="1">
    <citation type="submission" date="2020-11" db="EMBL/GenBank/DDBJ databases">
        <authorList>
            <person name="Tran Van P."/>
        </authorList>
    </citation>
    <scope>NUCLEOTIDE SEQUENCE</scope>
</reference>
<comment type="similarity">
    <text evidence="3">Belongs to the WD repeat cdt2 family.</text>
</comment>
<dbReference type="SMART" id="SM00320">
    <property type="entry name" value="WD40"/>
    <property type="match status" value="5"/>
</dbReference>
<dbReference type="InterPro" id="IPR015943">
    <property type="entry name" value="WD40/YVTN_repeat-like_dom_sf"/>
</dbReference>
<evidence type="ECO:0000259" key="5">
    <source>
        <dbReference type="PROSITE" id="PS51532"/>
    </source>
</evidence>
<dbReference type="InterPro" id="IPR001680">
    <property type="entry name" value="WD40_rpt"/>
</dbReference>
<dbReference type="PROSITE" id="PS50294">
    <property type="entry name" value="WD_REPEATS_REGION"/>
    <property type="match status" value="1"/>
</dbReference>
<feature type="repeat" description="WD" evidence="4">
    <location>
        <begin position="121"/>
        <end position="163"/>
    </location>
</feature>
<evidence type="ECO:0000256" key="3">
    <source>
        <dbReference type="ARBA" id="ARBA00038344"/>
    </source>
</evidence>
<dbReference type="EMBL" id="CAJPEX010000720">
    <property type="protein sequence ID" value="CAG0916963.1"/>
    <property type="molecule type" value="Genomic_DNA"/>
</dbReference>
<dbReference type="PANTHER" id="PTHR22852:SF0">
    <property type="entry name" value="DENTICLELESS PROTEIN HOMOLOG"/>
    <property type="match status" value="1"/>
</dbReference>
<feature type="repeat" description="WD" evidence="4">
    <location>
        <begin position="185"/>
        <end position="219"/>
    </location>
</feature>
<evidence type="ECO:0000313" key="7">
    <source>
        <dbReference type="Proteomes" id="UP000678499"/>
    </source>
</evidence>
<dbReference type="GO" id="GO:0005737">
    <property type="term" value="C:cytoplasm"/>
    <property type="evidence" value="ECO:0007669"/>
    <property type="project" value="UniProtKB-ARBA"/>
</dbReference>
<protein>
    <recommendedName>
        <fullName evidence="5">PITH domain-containing protein</fullName>
    </recommendedName>
</protein>
<keyword evidence="4" id="KW-0853">WD repeat</keyword>
<dbReference type="InterPro" id="IPR056151">
    <property type="entry name" value="Beta-prop_DCAF12"/>
</dbReference>
<name>A0A7R9BKL7_9CRUS</name>
<evidence type="ECO:0000256" key="4">
    <source>
        <dbReference type="PROSITE-ProRule" id="PRU00221"/>
    </source>
</evidence>
<dbReference type="GO" id="GO:0007095">
    <property type="term" value="P:mitotic G2 DNA damage checkpoint signaling"/>
    <property type="evidence" value="ECO:0007669"/>
    <property type="project" value="TreeGrafter"/>
</dbReference>
<evidence type="ECO:0000313" key="6">
    <source>
        <dbReference type="EMBL" id="CAD7276811.1"/>
    </source>
</evidence>
<dbReference type="GO" id="GO:0030674">
    <property type="term" value="F:protein-macromolecule adaptor activity"/>
    <property type="evidence" value="ECO:0007669"/>
    <property type="project" value="TreeGrafter"/>
</dbReference>
<dbReference type="Pfam" id="PF23760">
    <property type="entry name" value="Beta-prop_DCAF12"/>
    <property type="match status" value="1"/>
</dbReference>
<dbReference type="InterPro" id="IPR010400">
    <property type="entry name" value="PITH_dom"/>
</dbReference>
<dbReference type="InterPro" id="IPR037047">
    <property type="entry name" value="PITH_dom_sf"/>
</dbReference>
<feature type="domain" description="PITH" evidence="5">
    <location>
        <begin position="403"/>
        <end position="574"/>
    </location>
</feature>
<dbReference type="GO" id="GO:0043161">
    <property type="term" value="P:proteasome-mediated ubiquitin-dependent protein catabolic process"/>
    <property type="evidence" value="ECO:0007669"/>
    <property type="project" value="TreeGrafter"/>
</dbReference>
<dbReference type="InterPro" id="IPR036322">
    <property type="entry name" value="WD40_repeat_dom_sf"/>
</dbReference>
<dbReference type="Gene3D" id="2.60.120.470">
    <property type="entry name" value="PITH domain"/>
    <property type="match status" value="1"/>
</dbReference>